<dbReference type="AlphaFoldDB" id="A0A7I4CCV0"/>
<organism evidence="1 2">
    <name type="scientific">Physcomitrium patens</name>
    <name type="common">Spreading-leaved earth moss</name>
    <name type="synonym">Physcomitrella patens</name>
    <dbReference type="NCBI Taxonomy" id="3218"/>
    <lineage>
        <taxon>Eukaryota</taxon>
        <taxon>Viridiplantae</taxon>
        <taxon>Streptophyta</taxon>
        <taxon>Embryophyta</taxon>
        <taxon>Bryophyta</taxon>
        <taxon>Bryophytina</taxon>
        <taxon>Bryopsida</taxon>
        <taxon>Funariidae</taxon>
        <taxon>Funariales</taxon>
        <taxon>Funariaceae</taxon>
        <taxon>Physcomitrium</taxon>
    </lineage>
</organism>
<dbReference type="Proteomes" id="UP000006727">
    <property type="component" value="Chromosome 23"/>
</dbReference>
<keyword evidence="2" id="KW-1185">Reference proteome</keyword>
<name>A0A7I4CCV0_PHYPA</name>
<dbReference type="Gramene" id="Pp3c23_10650V3.2">
    <property type="protein sequence ID" value="Pp3c23_10650V3.2"/>
    <property type="gene ID" value="Pp3c23_10650"/>
</dbReference>
<sequence>MLRYWIGFVFLSLFCLLLFKLGCQIFVQRSQSWIMVTTYATQLKTIPSSVAIGENNNLLAIYIECRFSPNRFCTNRIHSPSSDRCQKCNRRLIRTQNTKIFDQYSFSNPFFKSNTKEKHKSKENKRVAPSFTLAHDYHSLARRSSSSTHLSYSTDMAVNRFQKGSFIVRMHTLISNLFSCL</sequence>
<dbReference type="InParanoid" id="A0A7I4CCV0"/>
<dbReference type="EnsemblPlants" id="Pp3c23_10650V3.2">
    <property type="protein sequence ID" value="Pp3c23_10650V3.2"/>
    <property type="gene ID" value="Pp3c23_10650"/>
</dbReference>
<accession>A0A7I4CCV0</accession>
<reference evidence="1 2" key="1">
    <citation type="journal article" date="2008" name="Science">
        <title>The Physcomitrella genome reveals evolutionary insights into the conquest of land by plants.</title>
        <authorList>
            <person name="Rensing S."/>
            <person name="Lang D."/>
            <person name="Zimmer A."/>
            <person name="Terry A."/>
            <person name="Salamov A."/>
            <person name="Shapiro H."/>
            <person name="Nishiyama T."/>
            <person name="Perroud P.-F."/>
            <person name="Lindquist E."/>
            <person name="Kamisugi Y."/>
            <person name="Tanahashi T."/>
            <person name="Sakakibara K."/>
            <person name="Fujita T."/>
            <person name="Oishi K."/>
            <person name="Shin-I T."/>
            <person name="Kuroki Y."/>
            <person name="Toyoda A."/>
            <person name="Suzuki Y."/>
            <person name="Hashimoto A."/>
            <person name="Yamaguchi K."/>
            <person name="Sugano A."/>
            <person name="Kohara Y."/>
            <person name="Fujiyama A."/>
            <person name="Anterola A."/>
            <person name="Aoki S."/>
            <person name="Ashton N."/>
            <person name="Barbazuk W.B."/>
            <person name="Barker E."/>
            <person name="Bennetzen J."/>
            <person name="Bezanilla M."/>
            <person name="Blankenship R."/>
            <person name="Cho S.H."/>
            <person name="Dutcher S."/>
            <person name="Estelle M."/>
            <person name="Fawcett J.A."/>
            <person name="Gundlach H."/>
            <person name="Hanada K."/>
            <person name="Heyl A."/>
            <person name="Hicks K.A."/>
            <person name="Hugh J."/>
            <person name="Lohr M."/>
            <person name="Mayer K."/>
            <person name="Melkozernov A."/>
            <person name="Murata T."/>
            <person name="Nelson D."/>
            <person name="Pils B."/>
            <person name="Prigge M."/>
            <person name="Reiss B."/>
            <person name="Renner T."/>
            <person name="Rombauts S."/>
            <person name="Rushton P."/>
            <person name="Sanderfoot A."/>
            <person name="Schween G."/>
            <person name="Shiu S.-H."/>
            <person name="Stueber K."/>
            <person name="Theodoulou F.L."/>
            <person name="Tu H."/>
            <person name="Van de Peer Y."/>
            <person name="Verrier P.J."/>
            <person name="Waters E."/>
            <person name="Wood A."/>
            <person name="Yang L."/>
            <person name="Cove D."/>
            <person name="Cuming A."/>
            <person name="Hasebe M."/>
            <person name="Lucas S."/>
            <person name="Mishler D.B."/>
            <person name="Reski R."/>
            <person name="Grigoriev I."/>
            <person name="Quatrano R.S."/>
            <person name="Boore J.L."/>
        </authorList>
    </citation>
    <scope>NUCLEOTIDE SEQUENCE [LARGE SCALE GENOMIC DNA]</scope>
    <source>
        <strain evidence="1 2">cv. Gransden 2004</strain>
    </source>
</reference>
<dbReference type="EMBL" id="ABEU02000023">
    <property type="status" value="NOT_ANNOTATED_CDS"/>
    <property type="molecule type" value="Genomic_DNA"/>
</dbReference>
<evidence type="ECO:0000313" key="1">
    <source>
        <dbReference type="EnsemblPlants" id="Pp3c23_10650V3.2"/>
    </source>
</evidence>
<reference evidence="1" key="3">
    <citation type="submission" date="2020-12" db="UniProtKB">
        <authorList>
            <consortium name="EnsemblPlants"/>
        </authorList>
    </citation>
    <scope>IDENTIFICATION</scope>
</reference>
<evidence type="ECO:0000313" key="2">
    <source>
        <dbReference type="Proteomes" id="UP000006727"/>
    </source>
</evidence>
<proteinExistence type="predicted"/>
<reference evidence="1 2" key="2">
    <citation type="journal article" date="2018" name="Plant J.">
        <title>The Physcomitrella patens chromosome-scale assembly reveals moss genome structure and evolution.</title>
        <authorList>
            <person name="Lang D."/>
            <person name="Ullrich K.K."/>
            <person name="Murat F."/>
            <person name="Fuchs J."/>
            <person name="Jenkins J."/>
            <person name="Haas F.B."/>
            <person name="Piednoel M."/>
            <person name="Gundlach H."/>
            <person name="Van Bel M."/>
            <person name="Meyberg R."/>
            <person name="Vives C."/>
            <person name="Morata J."/>
            <person name="Symeonidi A."/>
            <person name="Hiss M."/>
            <person name="Muchero W."/>
            <person name="Kamisugi Y."/>
            <person name="Saleh O."/>
            <person name="Blanc G."/>
            <person name="Decker E.L."/>
            <person name="van Gessel N."/>
            <person name="Grimwood J."/>
            <person name="Hayes R.D."/>
            <person name="Graham S.W."/>
            <person name="Gunter L.E."/>
            <person name="McDaniel S.F."/>
            <person name="Hoernstein S.N.W."/>
            <person name="Larsson A."/>
            <person name="Li F.W."/>
            <person name="Perroud P.F."/>
            <person name="Phillips J."/>
            <person name="Ranjan P."/>
            <person name="Rokshar D.S."/>
            <person name="Rothfels C.J."/>
            <person name="Schneider L."/>
            <person name="Shu S."/>
            <person name="Stevenson D.W."/>
            <person name="Thummler F."/>
            <person name="Tillich M."/>
            <person name="Villarreal Aguilar J.C."/>
            <person name="Widiez T."/>
            <person name="Wong G.K."/>
            <person name="Wymore A."/>
            <person name="Zhang Y."/>
            <person name="Zimmer A.D."/>
            <person name="Quatrano R.S."/>
            <person name="Mayer K.F.X."/>
            <person name="Goodstein D."/>
            <person name="Casacuberta J.M."/>
            <person name="Vandepoele K."/>
            <person name="Reski R."/>
            <person name="Cuming A.C."/>
            <person name="Tuskan G.A."/>
            <person name="Maumus F."/>
            <person name="Salse J."/>
            <person name="Schmutz J."/>
            <person name="Rensing S.A."/>
        </authorList>
    </citation>
    <scope>NUCLEOTIDE SEQUENCE [LARGE SCALE GENOMIC DNA]</scope>
    <source>
        <strain evidence="1 2">cv. Gransden 2004</strain>
    </source>
</reference>
<protein>
    <submittedName>
        <fullName evidence="1">Uncharacterized protein</fullName>
    </submittedName>
</protein>